<comment type="similarity">
    <text evidence="1">Belongs to the poly(ADP-ribose) glycohydrolase family.</text>
</comment>
<dbReference type="GO" id="GO:0009225">
    <property type="term" value="P:nucleotide-sugar metabolic process"/>
    <property type="evidence" value="ECO:0007669"/>
    <property type="project" value="TreeGrafter"/>
</dbReference>
<evidence type="ECO:0000256" key="5">
    <source>
        <dbReference type="PIRSR" id="PIRSR607724-2"/>
    </source>
</evidence>
<dbReference type="GO" id="GO:0005737">
    <property type="term" value="C:cytoplasm"/>
    <property type="evidence" value="ECO:0007669"/>
    <property type="project" value="TreeGrafter"/>
</dbReference>
<evidence type="ECO:0000256" key="1">
    <source>
        <dbReference type="ARBA" id="ARBA00009545"/>
    </source>
</evidence>
<accession>A0A8S1PCU3</accession>
<organism evidence="8 9">
    <name type="scientific">Paramecium sonneborni</name>
    <dbReference type="NCBI Taxonomy" id="65129"/>
    <lineage>
        <taxon>Eukaryota</taxon>
        <taxon>Sar</taxon>
        <taxon>Alveolata</taxon>
        <taxon>Ciliophora</taxon>
        <taxon>Intramacronucleata</taxon>
        <taxon>Oligohymenophorea</taxon>
        <taxon>Peniculida</taxon>
        <taxon>Parameciidae</taxon>
        <taxon>Paramecium</taxon>
    </lineage>
</organism>
<evidence type="ECO:0000313" key="9">
    <source>
        <dbReference type="Proteomes" id="UP000692954"/>
    </source>
</evidence>
<dbReference type="InterPro" id="IPR007724">
    <property type="entry name" value="Poly_GlycHdrlase"/>
</dbReference>
<evidence type="ECO:0000259" key="6">
    <source>
        <dbReference type="Pfam" id="PF05028"/>
    </source>
</evidence>
<dbReference type="GO" id="GO:0006282">
    <property type="term" value="P:regulation of DNA repair"/>
    <property type="evidence" value="ECO:0007669"/>
    <property type="project" value="InterPro"/>
</dbReference>
<feature type="binding site" evidence="5">
    <location>
        <position position="279"/>
    </location>
    <ligand>
        <name>substrate</name>
    </ligand>
</feature>
<dbReference type="Pfam" id="PF05028">
    <property type="entry name" value="PARG_cat_C"/>
    <property type="match status" value="1"/>
</dbReference>
<feature type="binding site" evidence="5">
    <location>
        <position position="224"/>
    </location>
    <ligand>
        <name>substrate</name>
    </ligand>
</feature>
<evidence type="ECO:0000259" key="7">
    <source>
        <dbReference type="Pfam" id="PF20811"/>
    </source>
</evidence>
<feature type="domain" description="PARG catalytic Macro" evidence="6">
    <location>
        <begin position="192"/>
        <end position="393"/>
    </location>
</feature>
<dbReference type="Proteomes" id="UP000692954">
    <property type="component" value="Unassembled WGS sequence"/>
</dbReference>
<dbReference type="OrthoDB" id="1937899at2759"/>
<comment type="caution">
    <text evidence="8">The sequence shown here is derived from an EMBL/GenBank/DDBJ whole genome shotgun (WGS) entry which is preliminary data.</text>
</comment>
<dbReference type="PANTHER" id="PTHR12837">
    <property type="entry name" value="POLY ADP-RIBOSE GLYCOHYDROLASE"/>
    <property type="match status" value="1"/>
</dbReference>
<protein>
    <recommendedName>
        <fullName evidence="2">poly(ADP-ribose) glycohydrolase</fullName>
        <ecNumber evidence="2">3.2.1.143</ecNumber>
    </recommendedName>
</protein>
<evidence type="ECO:0000256" key="4">
    <source>
        <dbReference type="PIRSR" id="PIRSR607724-1"/>
    </source>
</evidence>
<proteinExistence type="inferred from homology"/>
<feature type="active site" evidence="4">
    <location>
        <position position="240"/>
    </location>
</feature>
<keyword evidence="9" id="KW-1185">Reference proteome</keyword>
<dbReference type="GO" id="GO:0004649">
    <property type="term" value="F:poly(ADP-ribose) glycohydrolase activity"/>
    <property type="evidence" value="ECO:0007669"/>
    <property type="project" value="UniProtKB-EC"/>
</dbReference>
<name>A0A8S1PCU3_9CILI</name>
<dbReference type="InterPro" id="IPR048362">
    <property type="entry name" value="PARG_helical"/>
</dbReference>
<feature type="active site" evidence="4">
    <location>
        <position position="221"/>
    </location>
</feature>
<dbReference type="GO" id="GO:0005975">
    <property type="term" value="P:carbohydrate metabolic process"/>
    <property type="evidence" value="ECO:0007669"/>
    <property type="project" value="InterPro"/>
</dbReference>
<dbReference type="InterPro" id="IPR046372">
    <property type="entry name" value="PARG_cat_C"/>
</dbReference>
<keyword evidence="3" id="KW-0378">Hydrolase</keyword>
<reference evidence="8" key="1">
    <citation type="submission" date="2021-01" db="EMBL/GenBank/DDBJ databases">
        <authorList>
            <consortium name="Genoscope - CEA"/>
            <person name="William W."/>
        </authorList>
    </citation>
    <scope>NUCLEOTIDE SEQUENCE</scope>
</reference>
<dbReference type="EMBL" id="CAJJDN010000074">
    <property type="protein sequence ID" value="CAD8100734.1"/>
    <property type="molecule type" value="Genomic_DNA"/>
</dbReference>
<evidence type="ECO:0000256" key="3">
    <source>
        <dbReference type="ARBA" id="ARBA00022801"/>
    </source>
</evidence>
<feature type="active site" evidence="4">
    <location>
        <position position="239"/>
    </location>
</feature>
<dbReference type="Pfam" id="PF20811">
    <property type="entry name" value="PARG_cat_N"/>
    <property type="match status" value="1"/>
</dbReference>
<feature type="domain" description="PARG helical" evidence="7">
    <location>
        <begin position="63"/>
        <end position="167"/>
    </location>
</feature>
<dbReference type="GO" id="GO:1990966">
    <property type="term" value="P:ATP generation from poly-ADP-D-ribose"/>
    <property type="evidence" value="ECO:0007669"/>
    <property type="project" value="TreeGrafter"/>
</dbReference>
<dbReference type="AlphaFoldDB" id="A0A8S1PCU3"/>
<gene>
    <name evidence="8" type="ORF">PSON_ATCC_30995.1.T0740188</name>
</gene>
<dbReference type="EC" id="3.2.1.143" evidence="2"/>
<evidence type="ECO:0000313" key="8">
    <source>
        <dbReference type="EMBL" id="CAD8100734.1"/>
    </source>
</evidence>
<feature type="binding site" evidence="5">
    <location>
        <position position="238"/>
    </location>
    <ligand>
        <name>substrate</name>
    </ligand>
</feature>
<dbReference type="GO" id="GO:0005634">
    <property type="term" value="C:nucleus"/>
    <property type="evidence" value="ECO:0007669"/>
    <property type="project" value="TreeGrafter"/>
</dbReference>
<sequence length="433" mass="51091">MDQIHPKNQNLYIYPTLSNQQKYYLDELKSKKDEEQAILIIQSLNGKPKKGLMALQSVIKALNKQDRNQFFENTIPKMAKYSIELLKNSLKKELIVSEGIFQFTRKEIYQFLSLAFFGLLKNQLGRFPSPCNLTYILEERTEKVKCYLHYFMKANEEQENEIVTIERITFNQNYHIHQFFPKYQENTSLDLQQWSNCNKNLKNIEFVDQYIEEQQDSLLVDFANKYIGGGVLYSGCVQEEILFTIMPENIIAVLFCEVLKNNEVVIVKNTIRYSDYNGYHYTFQFVKRAPKNLNQNILVLDAQNYKYNPMRQYQPDEILREINKAFIGFSLQQQAEEKEFLMPISTGKWGCGAFKGDCELKTLIQLIAFSASIKREDQQRKMIFSTFKDKKMQSFKRDLDDIIQKYKNIGNLFQQLLKINKNQGLFELLLSQQ</sequence>
<evidence type="ECO:0000256" key="2">
    <source>
        <dbReference type="ARBA" id="ARBA00012255"/>
    </source>
</evidence>
<dbReference type="PANTHER" id="PTHR12837:SF0">
    <property type="entry name" value="POLY(ADP-RIBOSE) GLYCOHYDROLASE"/>
    <property type="match status" value="1"/>
</dbReference>